<gene>
    <name evidence="1" type="ORF">NDK43_25325</name>
</gene>
<protein>
    <submittedName>
        <fullName evidence="1">Aspartate/glutamate racemase family protein</fullName>
    </submittedName>
</protein>
<dbReference type="Proteomes" id="UP001523262">
    <property type="component" value="Unassembled WGS sequence"/>
</dbReference>
<dbReference type="InterPro" id="IPR001920">
    <property type="entry name" value="Asp/Glu_race"/>
</dbReference>
<keyword evidence="2" id="KW-1185">Reference proteome</keyword>
<accession>A0ABT0WFG1</accession>
<dbReference type="EMBL" id="JAMQCR010000002">
    <property type="protein sequence ID" value="MCM2535053.1"/>
    <property type="molecule type" value="Genomic_DNA"/>
</dbReference>
<comment type="caution">
    <text evidence="1">The sequence shown here is derived from an EMBL/GenBank/DDBJ whole genome shotgun (WGS) entry which is preliminary data.</text>
</comment>
<proteinExistence type="predicted"/>
<reference evidence="1 2" key="1">
    <citation type="submission" date="2022-06" db="EMBL/GenBank/DDBJ databases">
        <authorList>
            <person name="Jeon C.O."/>
        </authorList>
    </citation>
    <scope>NUCLEOTIDE SEQUENCE [LARGE SCALE GENOMIC DNA]</scope>
    <source>
        <strain evidence="1 2">KCTC 13943</strain>
    </source>
</reference>
<evidence type="ECO:0000313" key="2">
    <source>
        <dbReference type="Proteomes" id="UP001523262"/>
    </source>
</evidence>
<name>A0ABT0WFG1_9BACI</name>
<organism evidence="1 2">
    <name type="scientific">Neobacillus pocheonensis</name>
    <dbReference type="NCBI Taxonomy" id="363869"/>
    <lineage>
        <taxon>Bacteria</taxon>
        <taxon>Bacillati</taxon>
        <taxon>Bacillota</taxon>
        <taxon>Bacilli</taxon>
        <taxon>Bacillales</taxon>
        <taxon>Bacillaceae</taxon>
        <taxon>Neobacillus</taxon>
    </lineage>
</organism>
<evidence type="ECO:0000313" key="1">
    <source>
        <dbReference type="EMBL" id="MCM2535053.1"/>
    </source>
</evidence>
<sequence length="216" mass="22792">MIGVIRVFTTEIEEILEQHGKIISKSYGVPTINKCIPDQPLGIFNVETEEMAVPKIVSLGKSLEQEGCKVLTISCAADPAIEELRKEVAIPVIGAGSAAALTALAFGQPVGVLGITDTPPPVIENLLGNLLVGYLRPEGVTNTTDLLTPTGRTRGLEAVKQLLNQGAKVIVFACTGFSTIGLADLLRQELDVPIIDGVEAEGLFASTLYKQQASNA</sequence>
<dbReference type="InterPro" id="IPR015942">
    <property type="entry name" value="Asp/Glu/hydantoin_racemase"/>
</dbReference>
<dbReference type="Gene3D" id="3.40.50.1860">
    <property type="match status" value="2"/>
</dbReference>
<dbReference type="Pfam" id="PF01177">
    <property type="entry name" value="Asp_Glu_race"/>
    <property type="match status" value="1"/>
</dbReference>